<evidence type="ECO:0000256" key="5">
    <source>
        <dbReference type="ARBA" id="ARBA00022801"/>
    </source>
</evidence>
<comment type="subcellular location">
    <subcellularLocation>
        <location evidence="1">Secreted</location>
    </subcellularLocation>
</comment>
<dbReference type="SUPFAM" id="SSF75005">
    <property type="entry name" value="Arabinanase/levansucrase/invertase"/>
    <property type="match status" value="1"/>
</dbReference>
<evidence type="ECO:0000313" key="15">
    <source>
        <dbReference type="EMBL" id="KKK21208.1"/>
    </source>
</evidence>
<comment type="similarity">
    <text evidence="2">Belongs to the glycosyl hydrolase 32 family.</text>
</comment>
<dbReference type="InterPro" id="IPR013148">
    <property type="entry name" value="Glyco_hydro_32_N"/>
</dbReference>
<dbReference type="GO" id="GO:0051670">
    <property type="term" value="F:inulinase activity"/>
    <property type="evidence" value="ECO:0007669"/>
    <property type="project" value="UniProtKB-ARBA"/>
</dbReference>
<protein>
    <recommendedName>
        <fullName evidence="11">fructan beta-fructosidase</fullName>
        <ecNumber evidence="11">3.2.1.80</ecNumber>
    </recommendedName>
</protein>
<evidence type="ECO:0000256" key="3">
    <source>
        <dbReference type="ARBA" id="ARBA00022525"/>
    </source>
</evidence>
<name>A0A0F8UP02_9EURO</name>
<feature type="domain" description="Glycosyl hydrolase family 32 N-terminal" evidence="13">
    <location>
        <begin position="427"/>
        <end position="767"/>
    </location>
</feature>
<dbReference type="FunFam" id="2.60.120.560:FF:000003">
    <property type="entry name" value="Extracellular exo-inulinase inuE"/>
    <property type="match status" value="1"/>
</dbReference>
<dbReference type="PROSITE" id="PS00609">
    <property type="entry name" value="GLYCOSYL_HYDROL_F32"/>
    <property type="match status" value="1"/>
</dbReference>
<keyword evidence="5" id="KW-0378">Hydrolase</keyword>
<keyword evidence="4" id="KW-0732">Signal</keyword>
<dbReference type="STRING" id="308745.A0A0F8UP02"/>
<dbReference type="GO" id="GO:0004575">
    <property type="term" value="F:sucrose alpha-glucosidase activity"/>
    <property type="evidence" value="ECO:0007669"/>
    <property type="project" value="TreeGrafter"/>
</dbReference>
<accession>A0A0F8UP02</accession>
<dbReference type="Gene3D" id="2.60.120.560">
    <property type="entry name" value="Exo-inulinase, domain 1"/>
    <property type="match status" value="1"/>
</dbReference>
<feature type="compositionally biased region" description="Basic and acidic residues" evidence="12">
    <location>
        <begin position="274"/>
        <end position="301"/>
    </location>
</feature>
<keyword evidence="3" id="KW-0964">Secreted</keyword>
<gene>
    <name evidence="15" type="ORF">ARAM_003982</name>
</gene>
<comment type="catalytic activity">
    <reaction evidence="10">
        <text>Hydrolysis of terminal, non-reducing (2-&gt;1)- and (2-&gt;6)-linked beta-D-fructofuranose residues in fructans.</text>
        <dbReference type="EC" id="3.2.1.80"/>
    </reaction>
</comment>
<dbReference type="Proteomes" id="UP000034291">
    <property type="component" value="Unassembled WGS sequence"/>
</dbReference>
<evidence type="ECO:0000256" key="12">
    <source>
        <dbReference type="SAM" id="MobiDB-lite"/>
    </source>
</evidence>
<evidence type="ECO:0000256" key="6">
    <source>
        <dbReference type="ARBA" id="ARBA00023180"/>
    </source>
</evidence>
<dbReference type="GO" id="GO:0051669">
    <property type="term" value="F:fructan beta-fructosidase activity"/>
    <property type="evidence" value="ECO:0007669"/>
    <property type="project" value="UniProtKB-EC"/>
</dbReference>
<feature type="compositionally biased region" description="Basic residues" evidence="12">
    <location>
        <begin position="324"/>
        <end position="352"/>
    </location>
</feature>
<dbReference type="GO" id="GO:0000272">
    <property type="term" value="P:polysaccharide catabolic process"/>
    <property type="evidence" value="ECO:0007669"/>
    <property type="project" value="UniProtKB-KW"/>
</dbReference>
<keyword evidence="9" id="KW-0624">Polysaccharide degradation</keyword>
<dbReference type="Pfam" id="PF08244">
    <property type="entry name" value="Glyco_hydro_32C"/>
    <property type="match status" value="1"/>
</dbReference>
<keyword evidence="7" id="KW-0119">Carbohydrate metabolism</keyword>
<dbReference type="FunFam" id="2.115.10.20:FF:000002">
    <property type="entry name" value="Invertase 2"/>
    <property type="match status" value="1"/>
</dbReference>
<dbReference type="GO" id="GO:0005576">
    <property type="term" value="C:extracellular region"/>
    <property type="evidence" value="ECO:0007669"/>
    <property type="project" value="UniProtKB-SubCell"/>
</dbReference>
<dbReference type="InterPro" id="IPR023296">
    <property type="entry name" value="Glyco_hydro_beta-prop_sf"/>
</dbReference>
<feature type="region of interest" description="Disordered" evidence="12">
    <location>
        <begin position="196"/>
        <end position="239"/>
    </location>
</feature>
<sequence>MPTELGHPNLSPTVPPKLAHLAEPPRFSPISKGPNIGIGDASPAPRWLIRPAPPALEQGEPDGGPEEKRPKLPPLGILRWVFDAGAAIERELDESVLYEYAYKYLQNAICDPVVRDQMRESILSGPHAEHVAYVEDPLPILPPPPKFKQVKNLEYLDIGAPESFAAPVNYLYMYPSYERPSLAARACGRQVHMIEKVDSSSSSEYSPISATSSKTPFGNSSSREEADEDGQYIRPVRRGGRLDEVYSTLPTTTFNDGNVNVLLKPELRDIVDIHAGGNERHSPQKERRGQRQDRTIEEWKPSYDVSSSSEDEELLPSPTSPPPRVKRQAKKAQPKKAQPKNKAKKVQKKVQKKTSTTEIHLEIEESGEMSAILGSPCAKNTRVLMSVRGLCKALVSGSLVSRAWASASLYEERGAKTYTEPFRPQYHFSPAQNWMNDPNGLVYVNGTYHLFYQYNPGGIVWGAMSWGHATSDDLTHWEHQPLAFLARGFPDNMTEMFFSGSAVVDEQNTSGFGNGDAAPLVAMYTSNYLTDQTLPSGKQVRESQQSQSIAYSTDQGKTWTTYDEANPVILEPPAPYKDQYQQFRDPNVFWHHETNQWVLLVSLASLHKLLIYTSKDLKSWSLVSEFGPFNAIGGVWECPSLFPLPLDNDESKVKWVALVGLNPGGPPGTVGSGNQYFIGDFNGTTFTPDSASVYPGNEEANWLDHGPDFYAAIGYNGLPEYERTLIAWMNNWQYGQKIPTSPWRSAMSIPRQLSLKTINGKAMVVQNPKEDWDSIMAKSGSGSHGSSYRSVAQGVQKLGSLGKAFAVELTFSDRDVNPSSTGTSEFGIALRATKNFTEQTRIGYDFAEKRVFVDRAKSGDVSFDETFASSYSAPLAPAADGTVSLRIFVDWSSVEVFGGQGETTITAQIFPSEDATYAQLFSEGGSAKNVRLRTRKIHSTWRK</sequence>
<evidence type="ECO:0000256" key="4">
    <source>
        <dbReference type="ARBA" id="ARBA00022729"/>
    </source>
</evidence>
<dbReference type="PANTHER" id="PTHR42800">
    <property type="entry name" value="EXOINULINASE INUD (AFU_ORTHOLOGUE AFUA_5G00480)"/>
    <property type="match status" value="1"/>
</dbReference>
<evidence type="ECO:0000256" key="9">
    <source>
        <dbReference type="ARBA" id="ARBA00023326"/>
    </source>
</evidence>
<dbReference type="Gene3D" id="2.115.10.20">
    <property type="entry name" value="Glycosyl hydrolase domain, family 43"/>
    <property type="match status" value="1"/>
</dbReference>
<evidence type="ECO:0000256" key="11">
    <source>
        <dbReference type="ARBA" id="ARBA00066486"/>
    </source>
</evidence>
<evidence type="ECO:0000256" key="2">
    <source>
        <dbReference type="ARBA" id="ARBA00009902"/>
    </source>
</evidence>
<dbReference type="InterPro" id="IPR001362">
    <property type="entry name" value="Glyco_hydro_32"/>
</dbReference>
<dbReference type="InterPro" id="IPR013189">
    <property type="entry name" value="Glyco_hydro_32_C"/>
</dbReference>
<dbReference type="Pfam" id="PF00251">
    <property type="entry name" value="Glyco_hydro_32N"/>
    <property type="match status" value="1"/>
</dbReference>
<feature type="region of interest" description="Disordered" evidence="12">
    <location>
        <begin position="1"/>
        <end position="71"/>
    </location>
</feature>
<evidence type="ECO:0000256" key="1">
    <source>
        <dbReference type="ARBA" id="ARBA00004613"/>
    </source>
</evidence>
<dbReference type="SMART" id="SM00640">
    <property type="entry name" value="Glyco_32"/>
    <property type="match status" value="1"/>
</dbReference>
<feature type="region of interest" description="Disordered" evidence="12">
    <location>
        <begin position="274"/>
        <end position="355"/>
    </location>
</feature>
<dbReference type="GO" id="GO:0005987">
    <property type="term" value="P:sucrose catabolic process"/>
    <property type="evidence" value="ECO:0007669"/>
    <property type="project" value="TreeGrafter"/>
</dbReference>
<organism evidence="15 16">
    <name type="scientific">Aspergillus rambellii</name>
    <dbReference type="NCBI Taxonomy" id="308745"/>
    <lineage>
        <taxon>Eukaryota</taxon>
        <taxon>Fungi</taxon>
        <taxon>Dikarya</taxon>
        <taxon>Ascomycota</taxon>
        <taxon>Pezizomycotina</taxon>
        <taxon>Eurotiomycetes</taxon>
        <taxon>Eurotiomycetidae</taxon>
        <taxon>Eurotiales</taxon>
        <taxon>Aspergillaceae</taxon>
        <taxon>Aspergillus</taxon>
        <taxon>Aspergillus subgen. Nidulantes</taxon>
    </lineage>
</organism>
<feature type="domain" description="Glycosyl hydrolase family 32 C-terminal" evidence="14">
    <location>
        <begin position="793"/>
        <end position="931"/>
    </location>
</feature>
<dbReference type="InterPro" id="IPR013320">
    <property type="entry name" value="ConA-like_dom_sf"/>
</dbReference>
<evidence type="ECO:0000259" key="14">
    <source>
        <dbReference type="Pfam" id="PF08244"/>
    </source>
</evidence>
<dbReference type="SUPFAM" id="SSF49899">
    <property type="entry name" value="Concanavalin A-like lectins/glucanases"/>
    <property type="match status" value="1"/>
</dbReference>
<keyword evidence="6" id="KW-0325">Glycoprotein</keyword>
<evidence type="ECO:0000256" key="10">
    <source>
        <dbReference type="ARBA" id="ARBA00052369"/>
    </source>
</evidence>
<dbReference type="OrthoDB" id="202537at2759"/>
<comment type="caution">
    <text evidence="15">The sequence shown here is derived from an EMBL/GenBank/DDBJ whole genome shotgun (WGS) entry which is preliminary data.</text>
</comment>
<keyword evidence="8" id="KW-0326">Glycosidase</keyword>
<dbReference type="AlphaFoldDB" id="A0A0F8UP02"/>
<dbReference type="PANTHER" id="PTHR42800:SF1">
    <property type="entry name" value="EXOINULINASE INUD (AFU_ORTHOLOGUE AFUA_5G00480)"/>
    <property type="match status" value="1"/>
</dbReference>
<dbReference type="EC" id="3.2.1.80" evidence="11"/>
<dbReference type="CDD" id="cd18622">
    <property type="entry name" value="GH32_Inu-like"/>
    <property type="match status" value="1"/>
</dbReference>
<evidence type="ECO:0000256" key="8">
    <source>
        <dbReference type="ARBA" id="ARBA00023295"/>
    </source>
</evidence>
<dbReference type="InterPro" id="IPR018053">
    <property type="entry name" value="Glyco_hydro_32_AS"/>
</dbReference>
<feature type="compositionally biased region" description="Low complexity" evidence="12">
    <location>
        <begin position="199"/>
        <end position="213"/>
    </location>
</feature>
<proteinExistence type="inferred from homology"/>
<evidence type="ECO:0000256" key="7">
    <source>
        <dbReference type="ARBA" id="ARBA00023277"/>
    </source>
</evidence>
<reference evidence="15 16" key="1">
    <citation type="submission" date="2015-02" db="EMBL/GenBank/DDBJ databases">
        <title>Draft Genome Sequences of Two Closely-Related Aflatoxigenic Aspergillus Species Obtained from the Cote d'Ivoire.</title>
        <authorList>
            <person name="Moore G.G."/>
            <person name="Beltz S.B."/>
            <person name="Mack B.M."/>
        </authorList>
    </citation>
    <scope>NUCLEOTIDE SEQUENCE [LARGE SCALE GENOMIC DNA]</scope>
    <source>
        <strain evidence="15 16">SRRC1468</strain>
    </source>
</reference>
<dbReference type="GO" id="GO:0005737">
    <property type="term" value="C:cytoplasm"/>
    <property type="evidence" value="ECO:0007669"/>
    <property type="project" value="TreeGrafter"/>
</dbReference>
<evidence type="ECO:0000313" key="16">
    <source>
        <dbReference type="Proteomes" id="UP000034291"/>
    </source>
</evidence>
<evidence type="ECO:0000259" key="13">
    <source>
        <dbReference type="Pfam" id="PF00251"/>
    </source>
</evidence>
<keyword evidence="16" id="KW-1185">Reference proteome</keyword>
<dbReference type="EMBL" id="JZBS01001829">
    <property type="protein sequence ID" value="KKK21208.1"/>
    <property type="molecule type" value="Genomic_DNA"/>
</dbReference>